<dbReference type="Proteomes" id="UP000886841">
    <property type="component" value="Unassembled WGS sequence"/>
</dbReference>
<proteinExistence type="predicted"/>
<dbReference type="SUPFAM" id="SSF55729">
    <property type="entry name" value="Acyl-CoA N-acyltransferases (Nat)"/>
    <property type="match status" value="1"/>
</dbReference>
<evidence type="ECO:0000256" key="1">
    <source>
        <dbReference type="ARBA" id="ARBA00022679"/>
    </source>
</evidence>
<dbReference type="CDD" id="cd04301">
    <property type="entry name" value="NAT_SF"/>
    <property type="match status" value="1"/>
</dbReference>
<reference evidence="4" key="2">
    <citation type="journal article" date="2021" name="PeerJ">
        <title>Extensive microbial diversity within the chicken gut microbiome revealed by metagenomics and culture.</title>
        <authorList>
            <person name="Gilroy R."/>
            <person name="Ravi A."/>
            <person name="Getino M."/>
            <person name="Pursley I."/>
            <person name="Horton D.L."/>
            <person name="Alikhan N.F."/>
            <person name="Baker D."/>
            <person name="Gharbi K."/>
            <person name="Hall N."/>
            <person name="Watson M."/>
            <person name="Adriaenssens E.M."/>
            <person name="Foster-Nyarko E."/>
            <person name="Jarju S."/>
            <person name="Secka A."/>
            <person name="Antonio M."/>
            <person name="Oren A."/>
            <person name="Chaudhuri R.R."/>
            <person name="La Ragione R."/>
            <person name="Hildebrand F."/>
            <person name="Pallen M.J."/>
        </authorList>
    </citation>
    <scope>NUCLEOTIDE SEQUENCE</scope>
    <source>
        <strain evidence="4">ChiSxjej1B13-7041</strain>
    </source>
</reference>
<reference evidence="4" key="1">
    <citation type="submission" date="2020-10" db="EMBL/GenBank/DDBJ databases">
        <authorList>
            <person name="Gilroy R."/>
        </authorList>
    </citation>
    <scope>NUCLEOTIDE SEQUENCE</scope>
    <source>
        <strain evidence="4">ChiSxjej1B13-7041</strain>
    </source>
</reference>
<sequence length="157" mass="17809">MAIREMEIDDLSQVMEIENATFAVPWTEMGYFSFLMREDTLFLVAEEEGKILGYCGLLMVLDEGDITNVAVEKSRRGQGIGEALVRELAARAARRGIALLHLEVRQSNQAARGLYRKLGFLEDGLRKGYYEEPREDAVLMTLRQETVPSGQERENHV</sequence>
<dbReference type="GO" id="GO:0008080">
    <property type="term" value="F:N-acetyltransferase activity"/>
    <property type="evidence" value="ECO:0007669"/>
    <property type="project" value="InterPro"/>
</dbReference>
<dbReference type="PROSITE" id="PS51186">
    <property type="entry name" value="GNAT"/>
    <property type="match status" value="1"/>
</dbReference>
<keyword evidence="4" id="KW-0687">Ribonucleoprotein</keyword>
<dbReference type="EMBL" id="DVHU01000070">
    <property type="protein sequence ID" value="HIR93313.1"/>
    <property type="molecule type" value="Genomic_DNA"/>
</dbReference>
<gene>
    <name evidence="4" type="primary">rimI</name>
    <name evidence="4" type="ORF">IAB98_07850</name>
</gene>
<dbReference type="InterPro" id="IPR050832">
    <property type="entry name" value="Bact_Acetyltransf"/>
</dbReference>
<dbReference type="InterPro" id="IPR000182">
    <property type="entry name" value="GNAT_dom"/>
</dbReference>
<dbReference type="AlphaFoldDB" id="A0A9D1JFU4"/>
<dbReference type="Pfam" id="PF00583">
    <property type="entry name" value="Acetyltransf_1"/>
    <property type="match status" value="1"/>
</dbReference>
<keyword evidence="2" id="KW-0012">Acyltransferase</keyword>
<dbReference type="PANTHER" id="PTHR43877:SF2">
    <property type="entry name" value="AMINOALKYLPHOSPHONATE N-ACETYLTRANSFERASE-RELATED"/>
    <property type="match status" value="1"/>
</dbReference>
<dbReference type="NCBIfam" id="TIGR01575">
    <property type="entry name" value="rimI"/>
    <property type="match status" value="1"/>
</dbReference>
<dbReference type="GO" id="GO:0005840">
    <property type="term" value="C:ribosome"/>
    <property type="evidence" value="ECO:0007669"/>
    <property type="project" value="UniProtKB-KW"/>
</dbReference>
<evidence type="ECO:0000256" key="2">
    <source>
        <dbReference type="ARBA" id="ARBA00023315"/>
    </source>
</evidence>
<accession>A0A9D1JFU4</accession>
<keyword evidence="1" id="KW-0808">Transferase</keyword>
<evidence type="ECO:0000259" key="3">
    <source>
        <dbReference type="PROSITE" id="PS51186"/>
    </source>
</evidence>
<feature type="domain" description="N-acetyltransferase" evidence="3">
    <location>
        <begin position="1"/>
        <end position="145"/>
    </location>
</feature>
<dbReference type="Gene3D" id="3.40.630.30">
    <property type="match status" value="1"/>
</dbReference>
<comment type="caution">
    <text evidence="4">The sequence shown here is derived from an EMBL/GenBank/DDBJ whole genome shotgun (WGS) entry which is preliminary data.</text>
</comment>
<protein>
    <submittedName>
        <fullName evidence="4">Ribosomal protein S18-alanine N-acetyltransferase</fullName>
    </submittedName>
</protein>
<evidence type="ECO:0000313" key="5">
    <source>
        <dbReference type="Proteomes" id="UP000886841"/>
    </source>
</evidence>
<evidence type="ECO:0000313" key="4">
    <source>
        <dbReference type="EMBL" id="HIR93313.1"/>
    </source>
</evidence>
<name>A0A9D1JFU4_9FIRM</name>
<keyword evidence="4" id="KW-0689">Ribosomal protein</keyword>
<organism evidence="4 5">
    <name type="scientific">Candidatus Egerieimonas intestinavium</name>
    <dbReference type="NCBI Taxonomy" id="2840777"/>
    <lineage>
        <taxon>Bacteria</taxon>
        <taxon>Bacillati</taxon>
        <taxon>Bacillota</taxon>
        <taxon>Clostridia</taxon>
        <taxon>Lachnospirales</taxon>
        <taxon>Lachnospiraceae</taxon>
        <taxon>Lachnospiraceae incertae sedis</taxon>
        <taxon>Candidatus Egerieimonas</taxon>
    </lineage>
</organism>
<dbReference type="PANTHER" id="PTHR43877">
    <property type="entry name" value="AMINOALKYLPHOSPHONATE N-ACETYLTRANSFERASE-RELATED-RELATED"/>
    <property type="match status" value="1"/>
</dbReference>
<dbReference type="InterPro" id="IPR006464">
    <property type="entry name" value="AcTrfase_RimI/Ard1"/>
</dbReference>
<dbReference type="InterPro" id="IPR016181">
    <property type="entry name" value="Acyl_CoA_acyltransferase"/>
</dbReference>